<reference evidence="3 4" key="1">
    <citation type="journal article" date="2010" name="Genome Biol.">
        <title>A first genome assembly of the barley fungal pathogen Pyrenophora teres f. teres.</title>
        <authorList>
            <person name="Ellwood S.R."/>
            <person name="Liu Z."/>
            <person name="Syme R.A."/>
            <person name="Lai Z."/>
            <person name="Hane J.K."/>
            <person name="Keiper F."/>
            <person name="Moffat C.S."/>
            <person name="Oliver R.P."/>
            <person name="Friesen T.L."/>
        </authorList>
    </citation>
    <scope>NUCLEOTIDE SEQUENCE [LARGE SCALE GENOMIC DNA]</scope>
    <source>
        <strain evidence="3 4">0-1</strain>
    </source>
</reference>
<dbReference type="STRING" id="861557.E3RN64"/>
<dbReference type="AlphaFoldDB" id="E3RN64"/>
<organism evidence="4">
    <name type="scientific">Pyrenophora teres f. teres (strain 0-1)</name>
    <name type="common">Barley net blotch fungus</name>
    <name type="synonym">Drechslera teres f. teres</name>
    <dbReference type="NCBI Taxonomy" id="861557"/>
    <lineage>
        <taxon>Eukaryota</taxon>
        <taxon>Fungi</taxon>
        <taxon>Dikarya</taxon>
        <taxon>Ascomycota</taxon>
        <taxon>Pezizomycotina</taxon>
        <taxon>Dothideomycetes</taxon>
        <taxon>Pleosporomycetidae</taxon>
        <taxon>Pleosporales</taxon>
        <taxon>Pleosporineae</taxon>
        <taxon>Pleosporaceae</taxon>
        <taxon>Pyrenophora</taxon>
    </lineage>
</organism>
<proteinExistence type="predicted"/>
<evidence type="ECO:0000313" key="3">
    <source>
        <dbReference type="EMBL" id="EFQ92829.1"/>
    </source>
</evidence>
<dbReference type="PANTHER" id="PTHR45527">
    <property type="entry name" value="NONRIBOSOMAL PEPTIDE SYNTHETASE"/>
    <property type="match status" value="1"/>
</dbReference>
<dbReference type="HOGENOM" id="CLU_1653047_0_0_1"/>
<gene>
    <name evidence="3" type="ORF">PTT_09994</name>
</gene>
<dbReference type="GO" id="GO:0005737">
    <property type="term" value="C:cytoplasm"/>
    <property type="evidence" value="ECO:0007669"/>
    <property type="project" value="TreeGrafter"/>
</dbReference>
<dbReference type="Gene3D" id="1.10.1200.10">
    <property type="entry name" value="ACP-like"/>
    <property type="match status" value="1"/>
</dbReference>
<dbReference type="GO" id="GO:0016874">
    <property type="term" value="F:ligase activity"/>
    <property type="evidence" value="ECO:0007669"/>
    <property type="project" value="UniProtKB-KW"/>
</dbReference>
<dbReference type="GO" id="GO:0031177">
    <property type="term" value="F:phosphopantetheine binding"/>
    <property type="evidence" value="ECO:0007669"/>
    <property type="project" value="TreeGrafter"/>
</dbReference>
<dbReference type="OrthoDB" id="416786at2759"/>
<keyword evidence="1" id="KW-0436">Ligase</keyword>
<dbReference type="GO" id="GO:0044550">
    <property type="term" value="P:secondary metabolite biosynthetic process"/>
    <property type="evidence" value="ECO:0007669"/>
    <property type="project" value="TreeGrafter"/>
</dbReference>
<keyword evidence="4" id="KW-1185">Reference proteome</keyword>
<dbReference type="Pfam" id="PF00550">
    <property type="entry name" value="PP-binding"/>
    <property type="match status" value="1"/>
</dbReference>
<dbReference type="PANTHER" id="PTHR45527:SF1">
    <property type="entry name" value="FATTY ACID SYNTHASE"/>
    <property type="match status" value="1"/>
</dbReference>
<dbReference type="SUPFAM" id="SSF47336">
    <property type="entry name" value="ACP-like"/>
    <property type="match status" value="1"/>
</dbReference>
<evidence type="ECO:0000259" key="2">
    <source>
        <dbReference type="Pfam" id="PF00550"/>
    </source>
</evidence>
<dbReference type="EMBL" id="GL534163">
    <property type="protein sequence ID" value="EFQ92829.1"/>
    <property type="molecule type" value="Genomic_DNA"/>
</dbReference>
<name>E3RN64_PYRTT</name>
<dbReference type="KEGG" id="pte:PTT_09994"/>
<sequence>MTTSGKTDRQVLREIGASFTPQQLVNVRTSDKGRSGSLPRSSYSVGLDDSFFCLDGDSIAVMKLVGDARRAGIQLTVANLFRNPKLVALASLDSNSTPSPKEAIPAFSLLGEDADATQVRKQVAVSCGVDTSLIEDIYPCSPLQKGMMALTSKRSSDYIM</sequence>
<protein>
    <recommendedName>
        <fullName evidence="2">Carrier domain-containing protein</fullName>
    </recommendedName>
</protein>
<dbReference type="InterPro" id="IPR036736">
    <property type="entry name" value="ACP-like_sf"/>
</dbReference>
<evidence type="ECO:0000313" key="4">
    <source>
        <dbReference type="Proteomes" id="UP000001067"/>
    </source>
</evidence>
<accession>E3RN64</accession>
<evidence type="ECO:0000256" key="1">
    <source>
        <dbReference type="ARBA" id="ARBA00022598"/>
    </source>
</evidence>
<dbReference type="Proteomes" id="UP000001067">
    <property type="component" value="Unassembled WGS sequence"/>
</dbReference>
<feature type="domain" description="Carrier" evidence="2">
    <location>
        <begin position="45"/>
        <end position="91"/>
    </location>
</feature>
<dbReference type="InterPro" id="IPR009081">
    <property type="entry name" value="PP-bd_ACP"/>
</dbReference>
<dbReference type="GO" id="GO:0043041">
    <property type="term" value="P:amino acid activation for nonribosomal peptide biosynthetic process"/>
    <property type="evidence" value="ECO:0007669"/>
    <property type="project" value="TreeGrafter"/>
</dbReference>